<organism evidence="1 2">
    <name type="scientific">Dolichospermum planctonicum</name>
    <dbReference type="NCBI Taxonomy" id="136072"/>
    <lineage>
        <taxon>Bacteria</taxon>
        <taxon>Bacillati</taxon>
        <taxon>Cyanobacteriota</taxon>
        <taxon>Cyanophyceae</taxon>
        <taxon>Nostocales</taxon>
        <taxon>Aphanizomenonaceae</taxon>
        <taxon>Dolichospermum</taxon>
    </lineage>
</organism>
<dbReference type="RefSeq" id="WP_190372289.1">
    <property type="nucleotide sequence ID" value="NZ_BJCF01000073.1"/>
</dbReference>
<reference evidence="2" key="1">
    <citation type="submission" date="2019-02" db="EMBL/GenBank/DDBJ databases">
        <title>Draft genome sequence of Dolichospermum planctonicum NIES-80.</title>
        <authorList>
            <person name="Yamaguchi H."/>
            <person name="Suzuki S."/>
            <person name="Kawachi M."/>
        </authorList>
    </citation>
    <scope>NUCLEOTIDE SEQUENCE [LARGE SCALE GENOMIC DNA]</scope>
    <source>
        <strain evidence="2">NIES-80</strain>
    </source>
</reference>
<dbReference type="AlphaFoldDB" id="A0A480AK34"/>
<dbReference type="NCBIfam" id="NF041519">
    <property type="entry name" value="bluetail"/>
    <property type="match status" value="1"/>
</dbReference>
<protein>
    <submittedName>
        <fullName evidence="1">Uncharacterized protein</fullName>
    </submittedName>
</protein>
<dbReference type="EMBL" id="BJCF01000073">
    <property type="protein sequence ID" value="GCL44133.1"/>
    <property type="molecule type" value="Genomic_DNA"/>
</dbReference>
<accession>A0A480AK34</accession>
<evidence type="ECO:0000313" key="1">
    <source>
        <dbReference type="EMBL" id="GCL44133.1"/>
    </source>
</evidence>
<dbReference type="Proteomes" id="UP000299367">
    <property type="component" value="Unassembled WGS sequence"/>
</dbReference>
<comment type="caution">
    <text evidence="1">The sequence shown here is derived from an EMBL/GenBank/DDBJ whole genome shotgun (WGS) entry which is preliminary data.</text>
</comment>
<evidence type="ECO:0000313" key="2">
    <source>
        <dbReference type="Proteomes" id="UP000299367"/>
    </source>
</evidence>
<dbReference type="InterPro" id="IPR048165">
    <property type="entry name" value="Bluetail_dom"/>
</dbReference>
<proteinExistence type="predicted"/>
<sequence>MTTLDATGIAARLTTAVFTANSAAQFTFGSRSFVAINDATAGFSATTDAIIEVTGLTGTLTVNNFTTALA</sequence>
<name>A0A480AK34_9CYAN</name>
<gene>
    <name evidence="1" type="ORF">NIES80_38580</name>
</gene>